<comment type="caution">
    <text evidence="2">The sequence shown here is derived from an EMBL/GenBank/DDBJ whole genome shotgun (WGS) entry which is preliminary data.</text>
</comment>
<sequence length="168" mass="18577">MFNHITVSATTVTSHLPGIAGMENTHSMLGNGGANRAAPTKTNSTESRAERERHDPPSLMPFLIIPPGLPTVPTLLGHYFLASLNHPKRLWSFPVPLHLINLFHHAYQLYNTSHQRYSIAINGSWAKLQLTKLYKGEHKEAEVVLTSSQVARSNMTVTEGSGFEPGRE</sequence>
<gene>
    <name evidence="2" type="ORF">O3P69_015926</name>
</gene>
<name>A0AAW0T895_SCYPA</name>
<proteinExistence type="predicted"/>
<evidence type="ECO:0000313" key="3">
    <source>
        <dbReference type="Proteomes" id="UP001487740"/>
    </source>
</evidence>
<accession>A0AAW0T895</accession>
<keyword evidence="3" id="KW-1185">Reference proteome</keyword>
<organism evidence="2 3">
    <name type="scientific">Scylla paramamosain</name>
    <name type="common">Mud crab</name>
    <dbReference type="NCBI Taxonomy" id="85552"/>
    <lineage>
        <taxon>Eukaryota</taxon>
        <taxon>Metazoa</taxon>
        <taxon>Ecdysozoa</taxon>
        <taxon>Arthropoda</taxon>
        <taxon>Crustacea</taxon>
        <taxon>Multicrustacea</taxon>
        <taxon>Malacostraca</taxon>
        <taxon>Eumalacostraca</taxon>
        <taxon>Eucarida</taxon>
        <taxon>Decapoda</taxon>
        <taxon>Pleocyemata</taxon>
        <taxon>Brachyura</taxon>
        <taxon>Eubrachyura</taxon>
        <taxon>Portunoidea</taxon>
        <taxon>Portunidae</taxon>
        <taxon>Portuninae</taxon>
        <taxon>Scylla</taxon>
    </lineage>
</organism>
<dbReference type="Proteomes" id="UP001487740">
    <property type="component" value="Unassembled WGS sequence"/>
</dbReference>
<dbReference type="EMBL" id="JARAKH010000036">
    <property type="protein sequence ID" value="KAK8383810.1"/>
    <property type="molecule type" value="Genomic_DNA"/>
</dbReference>
<dbReference type="AlphaFoldDB" id="A0AAW0T895"/>
<feature type="region of interest" description="Disordered" evidence="1">
    <location>
        <begin position="18"/>
        <end position="57"/>
    </location>
</feature>
<evidence type="ECO:0000256" key="1">
    <source>
        <dbReference type="SAM" id="MobiDB-lite"/>
    </source>
</evidence>
<evidence type="ECO:0000313" key="2">
    <source>
        <dbReference type="EMBL" id="KAK8383810.1"/>
    </source>
</evidence>
<reference evidence="2 3" key="1">
    <citation type="submission" date="2023-03" db="EMBL/GenBank/DDBJ databases">
        <title>High-quality genome of Scylla paramamosain provides insights in environmental adaptation.</title>
        <authorList>
            <person name="Zhang L."/>
        </authorList>
    </citation>
    <scope>NUCLEOTIDE SEQUENCE [LARGE SCALE GENOMIC DNA]</scope>
    <source>
        <strain evidence="2">LZ_2023a</strain>
        <tissue evidence="2">Muscle</tissue>
    </source>
</reference>
<protein>
    <submittedName>
        <fullName evidence="2">Uncharacterized protein</fullName>
    </submittedName>
</protein>
<feature type="compositionally biased region" description="Basic and acidic residues" evidence="1">
    <location>
        <begin position="47"/>
        <end position="56"/>
    </location>
</feature>